<protein>
    <recommendedName>
        <fullName evidence="4">ER-bound oxygenase mpaB/mpaB'/Rubber oxygenase catalytic domain-containing protein</fullName>
    </recommendedName>
</protein>
<dbReference type="PANTHER" id="PTHR37159:SF1">
    <property type="entry name" value="GH11867P"/>
    <property type="match status" value="1"/>
</dbReference>
<accession>A0A8J2KJ29</accession>
<evidence type="ECO:0000313" key="3">
    <source>
        <dbReference type="Proteomes" id="UP000708208"/>
    </source>
</evidence>
<sequence>MWVRSQAALHFLNFLFFLCNGSLLTISRADLRDNGISNCENSKSILVSELGLGRNVHVSDSEMEPGFPCWFDLALARTGQKFARRYFPQLINSHFLSLFLLVMHPEIRRVLYYTRKSNTPDKAFRRYIATVLQVKLWYDTDILQSNWSASIRKVRNLHNGVSYVIEKEFPDMTKPLVHKDTNPSGFKPTEELWRALKLDIEQSGLNRSLPNVNTTVQPKYFFNQYAMAITQWSFMAMPILFSNEIHLVWPTEEELVGFAHLWAAISFKLGMNESYILCKDRDLKTCEKNLKIILKEYFLPYLYHIDYETQIMLESLCHVVSGVIPQVTSELFIIQLLEDIVGIPCPNLRAYSSWYTKMLRMIQRIAEPFYHWPGMQWIGNVFLRGQVQLSSLRVFGFDGTNPNMVAQRGFH</sequence>
<proteinExistence type="predicted"/>
<dbReference type="OrthoDB" id="6361347at2759"/>
<evidence type="ECO:0008006" key="4">
    <source>
        <dbReference type="Google" id="ProtNLM"/>
    </source>
</evidence>
<comment type="caution">
    <text evidence="2">The sequence shown here is derived from an EMBL/GenBank/DDBJ whole genome shotgun (WGS) entry which is preliminary data.</text>
</comment>
<keyword evidence="1" id="KW-0732">Signal</keyword>
<feature type="signal peptide" evidence="1">
    <location>
        <begin position="1"/>
        <end position="21"/>
    </location>
</feature>
<dbReference type="EMBL" id="CAJVCH010140039">
    <property type="protein sequence ID" value="CAG7726790.1"/>
    <property type="molecule type" value="Genomic_DNA"/>
</dbReference>
<evidence type="ECO:0000313" key="2">
    <source>
        <dbReference type="EMBL" id="CAG7726790.1"/>
    </source>
</evidence>
<dbReference type="PANTHER" id="PTHR37159">
    <property type="entry name" value="GH11867P"/>
    <property type="match status" value="1"/>
</dbReference>
<dbReference type="AlphaFoldDB" id="A0A8J2KJ29"/>
<gene>
    <name evidence="2" type="ORF">AFUS01_LOCUS15677</name>
</gene>
<evidence type="ECO:0000256" key="1">
    <source>
        <dbReference type="SAM" id="SignalP"/>
    </source>
</evidence>
<keyword evidence="3" id="KW-1185">Reference proteome</keyword>
<name>A0A8J2KJ29_9HEXA</name>
<dbReference type="Proteomes" id="UP000708208">
    <property type="component" value="Unassembled WGS sequence"/>
</dbReference>
<feature type="chain" id="PRO_5035298331" description="ER-bound oxygenase mpaB/mpaB'/Rubber oxygenase catalytic domain-containing protein" evidence="1">
    <location>
        <begin position="22"/>
        <end position="411"/>
    </location>
</feature>
<organism evidence="2 3">
    <name type="scientific">Allacma fusca</name>
    <dbReference type="NCBI Taxonomy" id="39272"/>
    <lineage>
        <taxon>Eukaryota</taxon>
        <taxon>Metazoa</taxon>
        <taxon>Ecdysozoa</taxon>
        <taxon>Arthropoda</taxon>
        <taxon>Hexapoda</taxon>
        <taxon>Collembola</taxon>
        <taxon>Symphypleona</taxon>
        <taxon>Sminthuridae</taxon>
        <taxon>Allacma</taxon>
    </lineage>
</organism>
<reference evidence="2" key="1">
    <citation type="submission" date="2021-06" db="EMBL/GenBank/DDBJ databases">
        <authorList>
            <person name="Hodson N. C."/>
            <person name="Mongue J. A."/>
            <person name="Jaron S. K."/>
        </authorList>
    </citation>
    <scope>NUCLEOTIDE SEQUENCE</scope>
</reference>